<protein>
    <submittedName>
        <fullName evidence="1">Uncharacterized protein</fullName>
    </submittedName>
</protein>
<accession>A0ABU9KSI6</accession>
<reference evidence="1 2" key="1">
    <citation type="submission" date="2024-04" db="EMBL/GenBank/DDBJ databases">
        <title>Methanococcoides sp. LMO-2.</title>
        <authorList>
            <person name="Liang L."/>
        </authorList>
    </citation>
    <scope>NUCLEOTIDE SEQUENCE [LARGE SCALE GENOMIC DNA]</scope>
    <source>
        <strain evidence="1 2">LMO-2</strain>
    </source>
</reference>
<sequence>MHKMVIDMWTFSKLSKENMDAIGAAEEKLGVTLIAFSEEGTKFADLGDEAVKEVKALEEKLGLSLVALETK</sequence>
<organism evidence="1 2">
    <name type="scientific">Methanococcoides cohabitans</name>
    <dbReference type="NCBI Taxonomy" id="3136559"/>
    <lineage>
        <taxon>Archaea</taxon>
        <taxon>Methanobacteriati</taxon>
        <taxon>Methanobacteriota</taxon>
        <taxon>Stenosarchaea group</taxon>
        <taxon>Methanomicrobia</taxon>
        <taxon>Methanosarcinales</taxon>
        <taxon>Methanosarcinaceae</taxon>
        <taxon>Methanococcoides</taxon>
    </lineage>
</organism>
<gene>
    <name evidence="1" type="ORF">WOA13_05795</name>
</gene>
<dbReference type="Proteomes" id="UP001396646">
    <property type="component" value="Unassembled WGS sequence"/>
</dbReference>
<evidence type="ECO:0000313" key="2">
    <source>
        <dbReference type="Proteomes" id="UP001396646"/>
    </source>
</evidence>
<proteinExistence type="predicted"/>
<dbReference type="RefSeq" id="WP_342127005.1">
    <property type="nucleotide sequence ID" value="NZ_JBCAUS010000003.1"/>
</dbReference>
<comment type="caution">
    <text evidence="1">The sequence shown here is derived from an EMBL/GenBank/DDBJ whole genome shotgun (WGS) entry which is preliminary data.</text>
</comment>
<evidence type="ECO:0000313" key="1">
    <source>
        <dbReference type="EMBL" id="MEL4305340.1"/>
    </source>
</evidence>
<dbReference type="EMBL" id="JBCAUS010000003">
    <property type="protein sequence ID" value="MEL4305340.1"/>
    <property type="molecule type" value="Genomic_DNA"/>
</dbReference>
<name>A0ABU9KSI6_9EURY</name>
<keyword evidence="2" id="KW-1185">Reference proteome</keyword>